<dbReference type="GO" id="GO:0097191">
    <property type="term" value="P:extrinsic apoptotic signaling pathway"/>
    <property type="evidence" value="ECO:0007669"/>
    <property type="project" value="TreeGrafter"/>
</dbReference>
<dbReference type="Pfam" id="PF05458">
    <property type="entry name" value="Siva"/>
    <property type="match status" value="1"/>
</dbReference>
<dbReference type="PANTHER" id="PTHR14365:SF1">
    <property type="entry name" value="APOPTOSIS REGULATORY PROTEIN SIVA"/>
    <property type="match status" value="1"/>
</dbReference>
<dbReference type="Proteomes" id="UP001497472">
    <property type="component" value="Unassembled WGS sequence"/>
</dbReference>
<dbReference type="AlphaFoldDB" id="A0AAV1JHB8"/>
<proteinExistence type="predicted"/>
<accession>A0AAV1JHB8</accession>
<dbReference type="PANTHER" id="PTHR14365">
    <property type="entry name" value="APOPTOSIS REGULATORY PROTEIN SIVA"/>
    <property type="match status" value="1"/>
</dbReference>
<evidence type="ECO:0000313" key="2">
    <source>
        <dbReference type="Proteomes" id="UP001497472"/>
    </source>
</evidence>
<dbReference type="GO" id="GO:0005175">
    <property type="term" value="F:CD27 receptor binding"/>
    <property type="evidence" value="ECO:0007669"/>
    <property type="project" value="TreeGrafter"/>
</dbReference>
<name>A0AAV1JHB8_9NEOP</name>
<comment type="caution">
    <text evidence="1">The sequence shown here is derived from an EMBL/GenBank/DDBJ whole genome shotgun (WGS) entry which is preliminary data.</text>
</comment>
<evidence type="ECO:0008006" key="3">
    <source>
        <dbReference type="Google" id="ProtNLM"/>
    </source>
</evidence>
<protein>
    <recommendedName>
        <fullName evidence="3">Apoptosis regulatory protein Siva</fullName>
    </recommendedName>
</protein>
<dbReference type="EMBL" id="CAVLEF010000010">
    <property type="protein sequence ID" value="CAK1547979.1"/>
    <property type="molecule type" value="Genomic_DNA"/>
</dbReference>
<evidence type="ECO:0000313" key="1">
    <source>
        <dbReference type="EMBL" id="CAK1547979.1"/>
    </source>
</evidence>
<gene>
    <name evidence="1" type="ORF">LNINA_LOCUS7414</name>
</gene>
<reference evidence="1 2" key="1">
    <citation type="submission" date="2023-11" db="EMBL/GenBank/DDBJ databases">
        <authorList>
            <person name="Okamura Y."/>
        </authorList>
    </citation>
    <scope>NUCLEOTIDE SEQUENCE [LARGE SCALE GENOMIC DNA]</scope>
</reference>
<sequence length="146" mass="16596">MAKRANPYTEDYVQQSKVHVGLKQFNNNKERLDTVYEKTLEKLFKGAKRSQQDSIKSDVVGIVKEDGLKQLFIGNNGLLTHSGKMLKEKPIQNTCKCGNTMVERCAYCEKGLCVSCEYSCILCYQYFCTECSVYGCEGSICFSCYR</sequence>
<organism evidence="1 2">
    <name type="scientific">Leptosia nina</name>
    <dbReference type="NCBI Taxonomy" id="320188"/>
    <lineage>
        <taxon>Eukaryota</taxon>
        <taxon>Metazoa</taxon>
        <taxon>Ecdysozoa</taxon>
        <taxon>Arthropoda</taxon>
        <taxon>Hexapoda</taxon>
        <taxon>Insecta</taxon>
        <taxon>Pterygota</taxon>
        <taxon>Neoptera</taxon>
        <taxon>Endopterygota</taxon>
        <taxon>Lepidoptera</taxon>
        <taxon>Glossata</taxon>
        <taxon>Ditrysia</taxon>
        <taxon>Papilionoidea</taxon>
        <taxon>Pieridae</taxon>
        <taxon>Pierinae</taxon>
        <taxon>Leptosia</taxon>
    </lineage>
</organism>
<dbReference type="InterPro" id="IPR022773">
    <property type="entry name" value="Siva"/>
</dbReference>
<keyword evidence="2" id="KW-1185">Reference proteome</keyword>